<dbReference type="InterPro" id="IPR022536">
    <property type="entry name" value="EspC"/>
</dbReference>
<dbReference type="AlphaFoldDB" id="H8G708"/>
<dbReference type="RefSeq" id="WP_005437960.1">
    <property type="nucleotide sequence ID" value="NZ_CM001466.1"/>
</dbReference>
<evidence type="ECO:0008006" key="4">
    <source>
        <dbReference type="Google" id="ProtNLM"/>
    </source>
</evidence>
<feature type="region of interest" description="Disordered" evidence="1">
    <location>
        <begin position="87"/>
        <end position="110"/>
    </location>
</feature>
<accession>H8G708</accession>
<dbReference type="HOGENOM" id="CLU_168298_2_0_11"/>
<proteinExistence type="predicted"/>
<dbReference type="OrthoDB" id="3693305at2"/>
<evidence type="ECO:0000256" key="1">
    <source>
        <dbReference type="SAM" id="MobiDB-lite"/>
    </source>
</evidence>
<reference evidence="2 3" key="1">
    <citation type="journal article" date="2012" name="Stand. Genomic Sci.">
        <title>Genome sequence of the soil bacterium Saccharomonospora azurea type strain (NA-128(T)).</title>
        <authorList>
            <person name="Klenk H.P."/>
            <person name="Held B."/>
            <person name="Lucas S."/>
            <person name="Lapidus A."/>
            <person name="Copeland A."/>
            <person name="Hammon N."/>
            <person name="Pitluck S."/>
            <person name="Goodwin L.A."/>
            <person name="Han C."/>
            <person name="Tapia R."/>
            <person name="Brambilla E.M."/>
            <person name="Potter G."/>
            <person name="Land M."/>
            <person name="Ivanova N."/>
            <person name="Rohde M."/>
            <person name="Goker M."/>
            <person name="Detter J.C."/>
            <person name="Kyrpides N.C."/>
            <person name="Woyke T."/>
        </authorList>
    </citation>
    <scope>NUCLEOTIDE SEQUENCE [LARGE SCALE GENOMIC DNA]</scope>
    <source>
        <strain evidence="2 3">NA-128</strain>
    </source>
</reference>
<dbReference type="Pfam" id="PF10824">
    <property type="entry name" value="T7SS_ESX_EspC"/>
    <property type="match status" value="1"/>
</dbReference>
<dbReference type="Gene3D" id="1.10.287.1060">
    <property type="entry name" value="ESAT-6-like"/>
    <property type="match status" value="1"/>
</dbReference>
<protein>
    <recommendedName>
        <fullName evidence="4">ESX-1 secretion-associated protein</fullName>
    </recommendedName>
</protein>
<organism evidence="2 3">
    <name type="scientific">Saccharomonospora azurea NA-128</name>
    <dbReference type="NCBI Taxonomy" id="882081"/>
    <lineage>
        <taxon>Bacteria</taxon>
        <taxon>Bacillati</taxon>
        <taxon>Actinomycetota</taxon>
        <taxon>Actinomycetes</taxon>
        <taxon>Pseudonocardiales</taxon>
        <taxon>Pseudonocardiaceae</taxon>
        <taxon>Saccharomonospora</taxon>
    </lineage>
</organism>
<dbReference type="Proteomes" id="UP000004705">
    <property type="component" value="Chromosome"/>
</dbReference>
<sequence length="110" mass="11291">MSTPQSYNVDPEQLRAHASRLATHADRLASVGAALPDRMGEASLGALAQFITTGIGAAMAETMDAFAHAAATVDRVGIGMRQAADRYESSDEHHAAGLADIGTGLEGGGR</sequence>
<evidence type="ECO:0000313" key="2">
    <source>
        <dbReference type="EMBL" id="EHY87277.1"/>
    </source>
</evidence>
<keyword evidence="3" id="KW-1185">Reference proteome</keyword>
<dbReference type="GO" id="GO:0009306">
    <property type="term" value="P:protein secretion"/>
    <property type="evidence" value="ECO:0007669"/>
    <property type="project" value="InterPro"/>
</dbReference>
<gene>
    <name evidence="2" type="ORF">SacazDRAFT_00296</name>
</gene>
<dbReference type="EMBL" id="CM001466">
    <property type="protein sequence ID" value="EHY87277.1"/>
    <property type="molecule type" value="Genomic_DNA"/>
</dbReference>
<evidence type="ECO:0000313" key="3">
    <source>
        <dbReference type="Proteomes" id="UP000004705"/>
    </source>
</evidence>
<name>H8G708_9PSEU</name>